<evidence type="ECO:0000256" key="4">
    <source>
        <dbReference type="ARBA" id="ARBA00022692"/>
    </source>
</evidence>
<feature type="transmembrane region" description="Helical" evidence="7">
    <location>
        <begin position="277"/>
        <end position="299"/>
    </location>
</feature>
<evidence type="ECO:0000256" key="7">
    <source>
        <dbReference type="RuleBase" id="RU363032"/>
    </source>
</evidence>
<reference evidence="10" key="1">
    <citation type="submission" date="2016-10" db="EMBL/GenBank/DDBJ databases">
        <authorList>
            <person name="Varghese N."/>
            <person name="Submissions S."/>
        </authorList>
    </citation>
    <scope>NUCLEOTIDE SEQUENCE [LARGE SCALE GENOMIC DNA]</scope>
    <source>
        <strain evidence="10">CGMCC 4.3530</strain>
    </source>
</reference>
<feature type="transmembrane region" description="Helical" evidence="7">
    <location>
        <begin position="228"/>
        <end position="257"/>
    </location>
</feature>
<feature type="transmembrane region" description="Helical" evidence="7">
    <location>
        <begin position="113"/>
        <end position="139"/>
    </location>
</feature>
<keyword evidence="4 7" id="KW-0812">Transmembrane</keyword>
<evidence type="ECO:0000256" key="2">
    <source>
        <dbReference type="ARBA" id="ARBA00022448"/>
    </source>
</evidence>
<feature type="transmembrane region" description="Helical" evidence="7">
    <location>
        <begin position="50"/>
        <end position="71"/>
    </location>
</feature>
<accession>A0A1H2Y020</accession>
<dbReference type="InterPro" id="IPR035906">
    <property type="entry name" value="MetI-like_sf"/>
</dbReference>
<evidence type="ECO:0000256" key="3">
    <source>
        <dbReference type="ARBA" id="ARBA00022475"/>
    </source>
</evidence>
<evidence type="ECO:0000256" key="6">
    <source>
        <dbReference type="ARBA" id="ARBA00023136"/>
    </source>
</evidence>
<gene>
    <name evidence="9" type="ORF">SAMN05216215_1006257</name>
</gene>
<dbReference type="AlphaFoldDB" id="A0A1H2Y020"/>
<keyword evidence="10" id="KW-1185">Reference proteome</keyword>
<name>A0A1H2Y020_9PSEU</name>
<dbReference type="PANTHER" id="PTHR43386">
    <property type="entry name" value="OLIGOPEPTIDE TRANSPORT SYSTEM PERMEASE PROTEIN APPC"/>
    <property type="match status" value="1"/>
</dbReference>
<dbReference type="Gene3D" id="1.10.3720.10">
    <property type="entry name" value="MetI-like"/>
    <property type="match status" value="1"/>
</dbReference>
<dbReference type="OrthoDB" id="3531748at2"/>
<dbReference type="Proteomes" id="UP000199529">
    <property type="component" value="Unassembled WGS sequence"/>
</dbReference>
<keyword evidence="5 7" id="KW-1133">Transmembrane helix</keyword>
<feature type="domain" description="ABC transmembrane type-1" evidence="8">
    <location>
        <begin position="111"/>
        <end position="300"/>
    </location>
</feature>
<dbReference type="PROSITE" id="PS50928">
    <property type="entry name" value="ABC_TM1"/>
    <property type="match status" value="1"/>
</dbReference>
<evidence type="ECO:0000256" key="5">
    <source>
        <dbReference type="ARBA" id="ARBA00022989"/>
    </source>
</evidence>
<dbReference type="Pfam" id="PF12911">
    <property type="entry name" value="OppC_N"/>
    <property type="match status" value="1"/>
</dbReference>
<comment type="similarity">
    <text evidence="7">Belongs to the binding-protein-dependent transport system permease family.</text>
</comment>
<dbReference type="Pfam" id="PF00528">
    <property type="entry name" value="BPD_transp_1"/>
    <property type="match status" value="1"/>
</dbReference>
<dbReference type="SUPFAM" id="SSF161098">
    <property type="entry name" value="MetI-like"/>
    <property type="match status" value="1"/>
</dbReference>
<feature type="transmembrane region" description="Helical" evidence="7">
    <location>
        <begin position="146"/>
        <end position="168"/>
    </location>
</feature>
<dbReference type="STRING" id="418495.SAMN05216215_1006257"/>
<comment type="subcellular location">
    <subcellularLocation>
        <location evidence="1 7">Cell membrane</location>
        <topology evidence="1 7">Multi-pass membrane protein</topology>
    </subcellularLocation>
</comment>
<dbReference type="InterPro" id="IPR025966">
    <property type="entry name" value="OppC_N"/>
</dbReference>
<dbReference type="EMBL" id="FNOK01000006">
    <property type="protein sequence ID" value="SDW98410.1"/>
    <property type="molecule type" value="Genomic_DNA"/>
</dbReference>
<dbReference type="GO" id="GO:0005886">
    <property type="term" value="C:plasma membrane"/>
    <property type="evidence" value="ECO:0007669"/>
    <property type="project" value="UniProtKB-SubCell"/>
</dbReference>
<protein>
    <submittedName>
        <fullName evidence="9">Peptide/nickel transport system permease protein</fullName>
    </submittedName>
</protein>
<evidence type="ECO:0000313" key="10">
    <source>
        <dbReference type="Proteomes" id="UP000199529"/>
    </source>
</evidence>
<feature type="transmembrane region" description="Helical" evidence="7">
    <location>
        <begin position="174"/>
        <end position="193"/>
    </location>
</feature>
<dbReference type="RefSeq" id="WP_093263636.1">
    <property type="nucleotide sequence ID" value="NZ_FNOK01000006.1"/>
</dbReference>
<sequence>MSTGEGGTELTDTTQRWTRHVVAETTADDLGPPQSPRQRFWRRFRRQRPAVLALLFLLLLTAIAAFAPLLAPADPDDQNLRNVLAAPGADGYLLGTDQFGRDMLSRMLVASRISLLAAVEAVGVAVVLGVPLGLVGAYLGGRFDRWVVRLADAFMSFPPLILAVAIVAARGPGLTNAMFAVGLVTAPRLLRLVRSSVLSVREETYIEAARSIGTPAGRIIRRHVLPNVLSPLLVQLSLVAAFAMLAEATLSFLGLGVVPPQASWGSMLQEGARFVSLAPHLVVLPGVAIALTVLAFNVLGDGLRDSLGREIRSGR</sequence>
<keyword evidence="3" id="KW-1003">Cell membrane</keyword>
<dbReference type="InterPro" id="IPR050366">
    <property type="entry name" value="BP-dependent_transpt_permease"/>
</dbReference>
<dbReference type="CDD" id="cd06261">
    <property type="entry name" value="TM_PBP2"/>
    <property type="match status" value="1"/>
</dbReference>
<keyword evidence="6 7" id="KW-0472">Membrane</keyword>
<evidence type="ECO:0000259" key="8">
    <source>
        <dbReference type="PROSITE" id="PS50928"/>
    </source>
</evidence>
<proteinExistence type="inferred from homology"/>
<dbReference type="PANTHER" id="PTHR43386:SF25">
    <property type="entry name" value="PEPTIDE ABC TRANSPORTER PERMEASE PROTEIN"/>
    <property type="match status" value="1"/>
</dbReference>
<evidence type="ECO:0000256" key="1">
    <source>
        <dbReference type="ARBA" id="ARBA00004651"/>
    </source>
</evidence>
<evidence type="ECO:0000313" key="9">
    <source>
        <dbReference type="EMBL" id="SDW98410.1"/>
    </source>
</evidence>
<dbReference type="GO" id="GO:0055085">
    <property type="term" value="P:transmembrane transport"/>
    <property type="evidence" value="ECO:0007669"/>
    <property type="project" value="InterPro"/>
</dbReference>
<organism evidence="9 10">
    <name type="scientific">Saccharopolyspora shandongensis</name>
    <dbReference type="NCBI Taxonomy" id="418495"/>
    <lineage>
        <taxon>Bacteria</taxon>
        <taxon>Bacillati</taxon>
        <taxon>Actinomycetota</taxon>
        <taxon>Actinomycetes</taxon>
        <taxon>Pseudonocardiales</taxon>
        <taxon>Pseudonocardiaceae</taxon>
        <taxon>Saccharopolyspora</taxon>
    </lineage>
</organism>
<keyword evidence="2 7" id="KW-0813">Transport</keyword>
<dbReference type="InterPro" id="IPR000515">
    <property type="entry name" value="MetI-like"/>
</dbReference>